<dbReference type="Proteomes" id="UP000305848">
    <property type="component" value="Unassembled WGS sequence"/>
</dbReference>
<name>A0A4U3L8Y3_9BACT</name>
<accession>A0A4U3L8Y3</accession>
<dbReference type="OrthoDB" id="666712at2"/>
<protein>
    <submittedName>
        <fullName evidence="1">Uncharacterized protein</fullName>
    </submittedName>
</protein>
<evidence type="ECO:0000313" key="2">
    <source>
        <dbReference type="Proteomes" id="UP000305848"/>
    </source>
</evidence>
<comment type="caution">
    <text evidence="1">The sequence shown here is derived from an EMBL/GenBank/DDBJ whole genome shotgun (WGS) entry which is preliminary data.</text>
</comment>
<dbReference type="EMBL" id="SZQL01000001">
    <property type="protein sequence ID" value="TKK71781.1"/>
    <property type="molecule type" value="Genomic_DNA"/>
</dbReference>
<evidence type="ECO:0000313" key="1">
    <source>
        <dbReference type="EMBL" id="TKK71781.1"/>
    </source>
</evidence>
<dbReference type="AlphaFoldDB" id="A0A4U3L8Y3"/>
<dbReference type="RefSeq" id="WP_137260021.1">
    <property type="nucleotide sequence ID" value="NZ_SZQL01000001.1"/>
</dbReference>
<sequence>MSCNNNKKTNAEPAADSTVYYPINNYIRQQIKQVDTTPYYVYRVLVMDGKKDSTTISRPVFDSLTKQFLLPELEEDALKKNFTESVYGDQSTNSITLTYTPKDSNTTVQNAMVLLDPNSQDIKWIFINTLQNKGDSTVIQKIGWKGGTSCYLNRSASYADGKKNEMQLNIVWNEK</sequence>
<proteinExistence type="predicted"/>
<gene>
    <name evidence="1" type="ORF">FC093_01820</name>
</gene>
<keyword evidence="2" id="KW-1185">Reference proteome</keyword>
<organism evidence="1 2">
    <name type="scientific">Ilyomonas limi</name>
    <dbReference type="NCBI Taxonomy" id="2575867"/>
    <lineage>
        <taxon>Bacteria</taxon>
        <taxon>Pseudomonadati</taxon>
        <taxon>Bacteroidota</taxon>
        <taxon>Chitinophagia</taxon>
        <taxon>Chitinophagales</taxon>
        <taxon>Chitinophagaceae</taxon>
        <taxon>Ilyomonas</taxon>
    </lineage>
</organism>
<reference evidence="1 2" key="1">
    <citation type="submission" date="2019-05" db="EMBL/GenBank/DDBJ databases">
        <title>Panacibacter sp. strain 17mud1-8 Genome sequencing and assembly.</title>
        <authorList>
            <person name="Chhetri G."/>
        </authorList>
    </citation>
    <scope>NUCLEOTIDE SEQUENCE [LARGE SCALE GENOMIC DNA]</scope>
    <source>
        <strain evidence="1 2">17mud1-8</strain>
    </source>
</reference>